<protein>
    <submittedName>
        <fullName evidence="2">Uncharacterized protein</fullName>
    </submittedName>
</protein>
<evidence type="ECO:0000256" key="1">
    <source>
        <dbReference type="SAM" id="MobiDB-lite"/>
    </source>
</evidence>
<reference evidence="2" key="2">
    <citation type="submission" date="2020-06" db="EMBL/GenBank/DDBJ databases">
        <title>Helianthus annuus Genome sequencing and assembly Release 2.</title>
        <authorList>
            <person name="Gouzy J."/>
            <person name="Langlade N."/>
            <person name="Munos S."/>
        </authorList>
    </citation>
    <scope>NUCLEOTIDE SEQUENCE</scope>
    <source>
        <tissue evidence="2">Leaves</tissue>
    </source>
</reference>
<dbReference type="Proteomes" id="UP000215914">
    <property type="component" value="Unassembled WGS sequence"/>
</dbReference>
<gene>
    <name evidence="2" type="ORF">HanXRQr2_Chr16g0757731</name>
</gene>
<dbReference type="EMBL" id="MNCJ02000331">
    <property type="protein sequence ID" value="KAF5760807.1"/>
    <property type="molecule type" value="Genomic_DNA"/>
</dbReference>
<organism evidence="2 3">
    <name type="scientific">Helianthus annuus</name>
    <name type="common">Common sunflower</name>
    <dbReference type="NCBI Taxonomy" id="4232"/>
    <lineage>
        <taxon>Eukaryota</taxon>
        <taxon>Viridiplantae</taxon>
        <taxon>Streptophyta</taxon>
        <taxon>Embryophyta</taxon>
        <taxon>Tracheophyta</taxon>
        <taxon>Spermatophyta</taxon>
        <taxon>Magnoliopsida</taxon>
        <taxon>eudicotyledons</taxon>
        <taxon>Gunneridae</taxon>
        <taxon>Pentapetalae</taxon>
        <taxon>asterids</taxon>
        <taxon>campanulids</taxon>
        <taxon>Asterales</taxon>
        <taxon>Asteraceae</taxon>
        <taxon>Asteroideae</taxon>
        <taxon>Heliantheae alliance</taxon>
        <taxon>Heliantheae</taxon>
        <taxon>Helianthus</taxon>
    </lineage>
</organism>
<dbReference type="Gramene" id="mRNA:HanXRQr2_Chr16g0757731">
    <property type="protein sequence ID" value="mRNA:HanXRQr2_Chr16g0757731"/>
    <property type="gene ID" value="HanXRQr2_Chr16g0757731"/>
</dbReference>
<reference evidence="2" key="1">
    <citation type="journal article" date="2017" name="Nature">
        <title>The sunflower genome provides insights into oil metabolism, flowering and Asterid evolution.</title>
        <authorList>
            <person name="Badouin H."/>
            <person name="Gouzy J."/>
            <person name="Grassa C.J."/>
            <person name="Murat F."/>
            <person name="Staton S.E."/>
            <person name="Cottret L."/>
            <person name="Lelandais-Briere C."/>
            <person name="Owens G.L."/>
            <person name="Carrere S."/>
            <person name="Mayjonade B."/>
            <person name="Legrand L."/>
            <person name="Gill N."/>
            <person name="Kane N.C."/>
            <person name="Bowers J.E."/>
            <person name="Hubner S."/>
            <person name="Bellec A."/>
            <person name="Berard A."/>
            <person name="Berges H."/>
            <person name="Blanchet N."/>
            <person name="Boniface M.C."/>
            <person name="Brunel D."/>
            <person name="Catrice O."/>
            <person name="Chaidir N."/>
            <person name="Claudel C."/>
            <person name="Donnadieu C."/>
            <person name="Faraut T."/>
            <person name="Fievet G."/>
            <person name="Helmstetter N."/>
            <person name="King M."/>
            <person name="Knapp S.J."/>
            <person name="Lai Z."/>
            <person name="Le Paslier M.C."/>
            <person name="Lippi Y."/>
            <person name="Lorenzon L."/>
            <person name="Mandel J.R."/>
            <person name="Marage G."/>
            <person name="Marchand G."/>
            <person name="Marquand E."/>
            <person name="Bret-Mestries E."/>
            <person name="Morien E."/>
            <person name="Nambeesan S."/>
            <person name="Nguyen T."/>
            <person name="Pegot-Espagnet P."/>
            <person name="Pouilly N."/>
            <person name="Raftis F."/>
            <person name="Sallet E."/>
            <person name="Schiex T."/>
            <person name="Thomas J."/>
            <person name="Vandecasteele C."/>
            <person name="Vares D."/>
            <person name="Vear F."/>
            <person name="Vautrin S."/>
            <person name="Crespi M."/>
            <person name="Mangin B."/>
            <person name="Burke J.M."/>
            <person name="Salse J."/>
            <person name="Munos S."/>
            <person name="Vincourt P."/>
            <person name="Rieseberg L.H."/>
            <person name="Langlade N.B."/>
        </authorList>
    </citation>
    <scope>NUCLEOTIDE SEQUENCE</scope>
    <source>
        <tissue evidence="2">Leaves</tissue>
    </source>
</reference>
<dbReference type="AlphaFoldDB" id="A0A9K3DSD5"/>
<comment type="caution">
    <text evidence="2">The sequence shown here is derived from an EMBL/GenBank/DDBJ whole genome shotgun (WGS) entry which is preliminary data.</text>
</comment>
<evidence type="ECO:0000313" key="3">
    <source>
        <dbReference type="Proteomes" id="UP000215914"/>
    </source>
</evidence>
<keyword evidence="3" id="KW-1185">Reference proteome</keyword>
<accession>A0A9K3DSD5</accession>
<sequence length="326" mass="36239">MVWRHPDVVLNEPEPSESEFDSWFLTSIWACPLRLHPFPEHLLVLMGVSTLWDKLDRDPVLMRGGQVMSALDFIKSDDTSDVVFGDTEAIEGDDAVVRGAEHRFEGSGYVNVLNVKWFTKATASKASTRHSTHRMLKGAEQPSSSEPVDLSDDIETSDVLEVRVERKLKKNKELPLVVGKESKATGKKVAGLKGSGMGLEGSANVNPGEVYVSGWKVTVGDSFKSSSICEGVLTYFAPPAVRDSCSSMDDDQMISKMMMGAYNLVSLLPEGICRFRKRMQEYEAFSKKRDGMKASMATLKKEREGFSEKEKAWMVKVGELTSRHET</sequence>
<proteinExistence type="predicted"/>
<evidence type="ECO:0000313" key="2">
    <source>
        <dbReference type="EMBL" id="KAF5760807.1"/>
    </source>
</evidence>
<name>A0A9K3DSD5_HELAN</name>
<feature type="region of interest" description="Disordered" evidence="1">
    <location>
        <begin position="129"/>
        <end position="151"/>
    </location>
</feature>